<proteinExistence type="predicted"/>
<name>A0ABQ8KFH1_9APHY</name>
<accession>A0ABQ8KFH1</accession>
<protein>
    <submittedName>
        <fullName evidence="2">Uncharacterized protein</fullName>
    </submittedName>
</protein>
<feature type="compositionally biased region" description="Pro residues" evidence="1">
    <location>
        <begin position="37"/>
        <end position="49"/>
    </location>
</feature>
<dbReference type="GeneID" id="71999450"/>
<dbReference type="Proteomes" id="UP000814176">
    <property type="component" value="Unassembled WGS sequence"/>
</dbReference>
<gene>
    <name evidence="2" type="ORF">C8Q71DRAFT_46576</name>
</gene>
<evidence type="ECO:0000313" key="3">
    <source>
        <dbReference type="Proteomes" id="UP000814176"/>
    </source>
</evidence>
<reference evidence="2 3" key="1">
    <citation type="journal article" date="2021" name="Environ. Microbiol.">
        <title>Gene family expansions and transcriptome signatures uncover fungal adaptations to wood decay.</title>
        <authorList>
            <person name="Hage H."/>
            <person name="Miyauchi S."/>
            <person name="Viragh M."/>
            <person name="Drula E."/>
            <person name="Min B."/>
            <person name="Chaduli D."/>
            <person name="Navarro D."/>
            <person name="Favel A."/>
            <person name="Norest M."/>
            <person name="Lesage-Meessen L."/>
            <person name="Balint B."/>
            <person name="Merenyi Z."/>
            <person name="de Eugenio L."/>
            <person name="Morin E."/>
            <person name="Martinez A.T."/>
            <person name="Baldrian P."/>
            <person name="Stursova M."/>
            <person name="Martinez M.J."/>
            <person name="Novotny C."/>
            <person name="Magnuson J.K."/>
            <person name="Spatafora J.W."/>
            <person name="Maurice S."/>
            <person name="Pangilinan J."/>
            <person name="Andreopoulos W."/>
            <person name="LaButti K."/>
            <person name="Hundley H."/>
            <person name="Na H."/>
            <person name="Kuo A."/>
            <person name="Barry K."/>
            <person name="Lipzen A."/>
            <person name="Henrissat B."/>
            <person name="Riley R."/>
            <person name="Ahrendt S."/>
            <person name="Nagy L.G."/>
            <person name="Grigoriev I.V."/>
            <person name="Martin F."/>
            <person name="Rosso M.N."/>
        </authorList>
    </citation>
    <scope>NUCLEOTIDE SEQUENCE [LARGE SCALE GENOMIC DNA]</scope>
    <source>
        <strain evidence="2 3">CIRM-BRFM 1785</strain>
    </source>
</reference>
<evidence type="ECO:0000313" key="2">
    <source>
        <dbReference type="EMBL" id="KAH9836529.1"/>
    </source>
</evidence>
<organism evidence="2 3">
    <name type="scientific">Rhodofomes roseus</name>
    <dbReference type="NCBI Taxonomy" id="34475"/>
    <lineage>
        <taxon>Eukaryota</taxon>
        <taxon>Fungi</taxon>
        <taxon>Dikarya</taxon>
        <taxon>Basidiomycota</taxon>
        <taxon>Agaricomycotina</taxon>
        <taxon>Agaricomycetes</taxon>
        <taxon>Polyporales</taxon>
        <taxon>Rhodofomes</taxon>
    </lineage>
</organism>
<dbReference type="EMBL" id="JADCUA010000010">
    <property type="protein sequence ID" value="KAH9836529.1"/>
    <property type="molecule type" value="Genomic_DNA"/>
</dbReference>
<feature type="region of interest" description="Disordered" evidence="1">
    <location>
        <begin position="16"/>
        <end position="64"/>
    </location>
</feature>
<sequence length="125" mass="13908">MHQNLVQGVLVNGTRGRIEEFITEEEAETRSIKSARLPPPPPPPPPSPTPSAEEVDYTPPNRKPHIVLRHGSFDALDGLWPLVKFETGDMLLCDDCSFDVKNTEGKTEAVRDQVSHILSFNLSYS</sequence>
<evidence type="ECO:0000256" key="1">
    <source>
        <dbReference type="SAM" id="MobiDB-lite"/>
    </source>
</evidence>
<comment type="caution">
    <text evidence="2">The sequence shown here is derived from an EMBL/GenBank/DDBJ whole genome shotgun (WGS) entry which is preliminary data.</text>
</comment>
<dbReference type="RefSeq" id="XP_047778767.1">
    <property type="nucleotide sequence ID" value="XM_047918718.1"/>
</dbReference>
<keyword evidence="3" id="KW-1185">Reference proteome</keyword>